<sequence>MQCDPPEPDPAQHLDAFLSLAARLPVQPLRQGSAAVEAGGRRSAGGAYLEGCAPFGGTPRRSKIPGPWRCVEAQSRHELTRRQAPRKKPPKNPSKKKPACPMDSGLCFVWWLFTDSNRGPVDYDSIALTD</sequence>
<dbReference type="WBParaSite" id="BTMF_0000643801-mRNA-1">
    <property type="protein sequence ID" value="BTMF_0000643801-mRNA-1"/>
    <property type="gene ID" value="BTMF_0000643801"/>
</dbReference>
<dbReference type="EMBL" id="UZAG01006284">
    <property type="protein sequence ID" value="VDO18359.1"/>
    <property type="molecule type" value="Genomic_DNA"/>
</dbReference>
<feature type="region of interest" description="Disordered" evidence="1">
    <location>
        <begin position="74"/>
        <end position="102"/>
    </location>
</feature>
<proteinExistence type="predicted"/>
<keyword evidence="3" id="KW-1185">Reference proteome</keyword>
<feature type="compositionally biased region" description="Basic residues" evidence="1">
    <location>
        <begin position="83"/>
        <end position="98"/>
    </location>
</feature>
<accession>A0A0R3QJ42</accession>
<evidence type="ECO:0000313" key="2">
    <source>
        <dbReference type="EMBL" id="VDO18359.1"/>
    </source>
</evidence>
<evidence type="ECO:0000313" key="3">
    <source>
        <dbReference type="Proteomes" id="UP000280834"/>
    </source>
</evidence>
<dbReference type="Proteomes" id="UP000280834">
    <property type="component" value="Unassembled WGS sequence"/>
</dbReference>
<dbReference type="AlphaFoldDB" id="A0A0R3QJ42"/>
<protein>
    <submittedName>
        <fullName evidence="2 4">Uncharacterized protein</fullName>
    </submittedName>
</protein>
<name>A0A0R3QJ42_9BILA</name>
<evidence type="ECO:0000256" key="1">
    <source>
        <dbReference type="SAM" id="MobiDB-lite"/>
    </source>
</evidence>
<organism evidence="4">
    <name type="scientific">Brugia timori</name>
    <dbReference type="NCBI Taxonomy" id="42155"/>
    <lineage>
        <taxon>Eukaryota</taxon>
        <taxon>Metazoa</taxon>
        <taxon>Ecdysozoa</taxon>
        <taxon>Nematoda</taxon>
        <taxon>Chromadorea</taxon>
        <taxon>Rhabditida</taxon>
        <taxon>Spirurina</taxon>
        <taxon>Spiruromorpha</taxon>
        <taxon>Filarioidea</taxon>
        <taxon>Onchocercidae</taxon>
        <taxon>Brugia</taxon>
    </lineage>
</organism>
<gene>
    <name evidence="2" type="ORF">BTMF_LOCUS5676</name>
</gene>
<reference evidence="4" key="1">
    <citation type="submission" date="2017-02" db="UniProtKB">
        <authorList>
            <consortium name="WormBaseParasite"/>
        </authorList>
    </citation>
    <scope>IDENTIFICATION</scope>
</reference>
<reference evidence="2 3" key="2">
    <citation type="submission" date="2018-11" db="EMBL/GenBank/DDBJ databases">
        <authorList>
            <consortium name="Pathogen Informatics"/>
        </authorList>
    </citation>
    <scope>NUCLEOTIDE SEQUENCE [LARGE SCALE GENOMIC DNA]</scope>
</reference>
<evidence type="ECO:0000313" key="4">
    <source>
        <dbReference type="WBParaSite" id="BTMF_0000643801-mRNA-1"/>
    </source>
</evidence>